<dbReference type="Pfam" id="PF00847">
    <property type="entry name" value="AP2"/>
    <property type="match status" value="1"/>
</dbReference>
<keyword evidence="4" id="KW-0010">Activator</keyword>
<dbReference type="SMART" id="SM00380">
    <property type="entry name" value="AP2"/>
    <property type="match status" value="1"/>
</dbReference>
<proteinExistence type="inferred from homology"/>
<dbReference type="GO" id="GO:0003700">
    <property type="term" value="F:DNA-binding transcription factor activity"/>
    <property type="evidence" value="ECO:0007669"/>
    <property type="project" value="InterPro"/>
</dbReference>
<evidence type="ECO:0000313" key="9">
    <source>
        <dbReference type="EMBL" id="VFQ92940.1"/>
    </source>
</evidence>
<evidence type="ECO:0000256" key="2">
    <source>
        <dbReference type="ARBA" id="ARBA00023015"/>
    </source>
</evidence>
<gene>
    <name evidence="9" type="ORF">CCAM_LOCUS34716</name>
</gene>
<dbReference type="Proteomes" id="UP000595140">
    <property type="component" value="Unassembled WGS sequence"/>
</dbReference>
<evidence type="ECO:0000256" key="7">
    <source>
        <dbReference type="ARBA" id="ARBA00024343"/>
    </source>
</evidence>
<evidence type="ECO:0000259" key="8">
    <source>
        <dbReference type="PROSITE" id="PS51032"/>
    </source>
</evidence>
<dbReference type="PROSITE" id="PS51032">
    <property type="entry name" value="AP2_ERF"/>
    <property type="match status" value="1"/>
</dbReference>
<keyword evidence="5" id="KW-0804">Transcription</keyword>
<dbReference type="InterPro" id="IPR036955">
    <property type="entry name" value="AP2/ERF_dom_sf"/>
</dbReference>
<keyword evidence="3" id="KW-0238">DNA-binding</keyword>
<keyword evidence="10" id="KW-1185">Reference proteome</keyword>
<dbReference type="PANTHER" id="PTHR31985:SF294">
    <property type="entry name" value="DEHYDRATION-RESPONSIVE ELEMENT-BINDING PROTEIN 3-LIKE"/>
    <property type="match status" value="1"/>
</dbReference>
<evidence type="ECO:0000256" key="6">
    <source>
        <dbReference type="ARBA" id="ARBA00023242"/>
    </source>
</evidence>
<evidence type="ECO:0000313" key="10">
    <source>
        <dbReference type="Proteomes" id="UP000595140"/>
    </source>
</evidence>
<name>A0A484MVR3_9ASTE</name>
<reference evidence="9 10" key="1">
    <citation type="submission" date="2018-04" db="EMBL/GenBank/DDBJ databases">
        <authorList>
            <person name="Vogel A."/>
        </authorList>
    </citation>
    <scope>NUCLEOTIDE SEQUENCE [LARGE SCALE GENOMIC DNA]</scope>
</reference>
<dbReference type="AlphaFoldDB" id="A0A484MVR3"/>
<evidence type="ECO:0000256" key="4">
    <source>
        <dbReference type="ARBA" id="ARBA00023159"/>
    </source>
</evidence>
<keyword evidence="6" id="KW-0539">Nucleus</keyword>
<dbReference type="EMBL" id="OOIL02004704">
    <property type="protein sequence ID" value="VFQ92940.1"/>
    <property type="molecule type" value="Genomic_DNA"/>
</dbReference>
<comment type="subcellular location">
    <subcellularLocation>
        <location evidence="1">Nucleus</location>
    </subcellularLocation>
</comment>
<evidence type="ECO:0000256" key="5">
    <source>
        <dbReference type="ARBA" id="ARBA00023163"/>
    </source>
</evidence>
<dbReference type="OrthoDB" id="1932364at2759"/>
<keyword evidence="2" id="KW-0805">Transcription regulation</keyword>
<evidence type="ECO:0000256" key="3">
    <source>
        <dbReference type="ARBA" id="ARBA00023125"/>
    </source>
</evidence>
<evidence type="ECO:0000256" key="1">
    <source>
        <dbReference type="ARBA" id="ARBA00004123"/>
    </source>
</evidence>
<dbReference type="GO" id="GO:0005634">
    <property type="term" value="C:nucleus"/>
    <property type="evidence" value="ECO:0007669"/>
    <property type="project" value="UniProtKB-SubCell"/>
</dbReference>
<dbReference type="InterPro" id="IPR051032">
    <property type="entry name" value="AP2/ERF_TF_ERF_subfamily"/>
</dbReference>
<dbReference type="Gene3D" id="3.30.730.10">
    <property type="entry name" value="AP2/ERF domain"/>
    <property type="match status" value="1"/>
</dbReference>
<comment type="similarity">
    <text evidence="7">Belongs to the AP2/ERF transcription factor family. ERF subfamily.</text>
</comment>
<accession>A0A484MVR3</accession>
<dbReference type="InterPro" id="IPR001471">
    <property type="entry name" value="AP2/ERF_dom"/>
</dbReference>
<dbReference type="GO" id="GO:0003677">
    <property type="term" value="F:DNA binding"/>
    <property type="evidence" value="ECO:0007669"/>
    <property type="project" value="UniProtKB-KW"/>
</dbReference>
<feature type="domain" description="AP2/ERF" evidence="8">
    <location>
        <begin position="1"/>
        <end position="52"/>
    </location>
</feature>
<dbReference type="InterPro" id="IPR016177">
    <property type="entry name" value="DNA-bd_dom_sf"/>
</dbReference>
<dbReference type="CDD" id="cd00018">
    <property type="entry name" value="AP2"/>
    <property type="match status" value="1"/>
</dbReference>
<protein>
    <recommendedName>
        <fullName evidence="8">AP2/ERF domain-containing protein</fullName>
    </recommendedName>
</protein>
<organism evidence="9 10">
    <name type="scientific">Cuscuta campestris</name>
    <dbReference type="NCBI Taxonomy" id="132261"/>
    <lineage>
        <taxon>Eukaryota</taxon>
        <taxon>Viridiplantae</taxon>
        <taxon>Streptophyta</taxon>
        <taxon>Embryophyta</taxon>
        <taxon>Tracheophyta</taxon>
        <taxon>Spermatophyta</taxon>
        <taxon>Magnoliopsida</taxon>
        <taxon>eudicotyledons</taxon>
        <taxon>Gunneridae</taxon>
        <taxon>Pentapetalae</taxon>
        <taxon>asterids</taxon>
        <taxon>lamiids</taxon>
        <taxon>Solanales</taxon>
        <taxon>Convolvulaceae</taxon>
        <taxon>Cuscuteae</taxon>
        <taxon>Cuscuta</taxon>
        <taxon>Cuscuta subgen. Grammica</taxon>
        <taxon>Cuscuta sect. Cleistogrammica</taxon>
    </lineage>
</organism>
<sequence length="167" mass="17908">MRSWGKWVSEIRQPLKKARIWLGTYPTPEMAARAHDVAALALKGDSAALNFPHLVGSLPRPASASPASVQAAAAKAAAMDELRPGCSSPSAPASDDLGEIFELPSLDEACFDSPDESKVQLGVLDLSERWGFLPRWLPDDGFSGQFFDDPAGGEAVNPVSCFEDVFY</sequence>
<dbReference type="SUPFAM" id="SSF54171">
    <property type="entry name" value="DNA-binding domain"/>
    <property type="match status" value="1"/>
</dbReference>
<dbReference type="PANTHER" id="PTHR31985">
    <property type="entry name" value="ETHYLENE-RESPONSIVE TRANSCRIPTION FACTOR ERF042-RELATED"/>
    <property type="match status" value="1"/>
</dbReference>